<dbReference type="AlphaFoldDB" id="A0A9X1NLF6"/>
<keyword evidence="2" id="KW-1185">Reference proteome</keyword>
<accession>A0A9X1NLF6</accession>
<dbReference type="Proteomes" id="UP001138997">
    <property type="component" value="Unassembled WGS sequence"/>
</dbReference>
<gene>
    <name evidence="1" type="ORF">LR394_40535</name>
</gene>
<proteinExistence type="predicted"/>
<sequence length="69" mass="7783">MPQQWKGHTFYSPAELAELAPEEREAVLAEHRANPVQAEELSPAYREASLARARARLVEELTGEHREAS</sequence>
<name>A0A9X1NLF6_9ACTN</name>
<evidence type="ECO:0000313" key="2">
    <source>
        <dbReference type="Proteomes" id="UP001138997"/>
    </source>
</evidence>
<reference evidence="1" key="1">
    <citation type="submission" date="2021-11" db="EMBL/GenBank/DDBJ databases">
        <title>Streptomyces corallinus and Kineosporia corallina sp. nov., two new coral-derived marine actinobacteria.</title>
        <authorList>
            <person name="Buangrab K."/>
            <person name="Sutthacheep M."/>
            <person name="Yeemin T."/>
            <person name="Harunari E."/>
            <person name="Igarashi Y."/>
            <person name="Sripreechasak P."/>
            <person name="Kanchanasin P."/>
            <person name="Tanasupawat S."/>
            <person name="Phongsopitanun W."/>
        </authorList>
    </citation>
    <scope>NUCLEOTIDE SEQUENCE</scope>
    <source>
        <strain evidence="1">JCM 31032</strain>
    </source>
</reference>
<evidence type="ECO:0000313" key="1">
    <source>
        <dbReference type="EMBL" id="MCD5317197.1"/>
    </source>
</evidence>
<organism evidence="1 2">
    <name type="scientific">Kineosporia babensis</name>
    <dbReference type="NCBI Taxonomy" id="499548"/>
    <lineage>
        <taxon>Bacteria</taxon>
        <taxon>Bacillati</taxon>
        <taxon>Actinomycetota</taxon>
        <taxon>Actinomycetes</taxon>
        <taxon>Kineosporiales</taxon>
        <taxon>Kineosporiaceae</taxon>
        <taxon>Kineosporia</taxon>
    </lineage>
</organism>
<dbReference type="RefSeq" id="WP_231450047.1">
    <property type="nucleotide sequence ID" value="NZ_JAJOMB010000048.1"/>
</dbReference>
<protein>
    <submittedName>
        <fullName evidence="1">Uncharacterized protein</fullName>
    </submittedName>
</protein>
<comment type="caution">
    <text evidence="1">The sequence shown here is derived from an EMBL/GenBank/DDBJ whole genome shotgun (WGS) entry which is preliminary data.</text>
</comment>
<dbReference type="EMBL" id="JAJOMB010000048">
    <property type="protein sequence ID" value="MCD5317197.1"/>
    <property type="molecule type" value="Genomic_DNA"/>
</dbReference>